<keyword evidence="6" id="KW-0408">Iron</keyword>
<evidence type="ECO:0000256" key="7">
    <source>
        <dbReference type="ARBA" id="ARBA00023014"/>
    </source>
</evidence>
<reference evidence="10 11" key="1">
    <citation type="submission" date="2018-10" db="EMBL/GenBank/DDBJ databases">
        <title>Natronolimnobius sp. XQ-INN 246 isolated from Inner Mongolia Autonomous Region of China.</title>
        <authorList>
            <person name="Xue Q."/>
        </authorList>
    </citation>
    <scope>NUCLEOTIDE SEQUENCE [LARGE SCALE GENOMIC DNA]</scope>
    <source>
        <strain evidence="10 11">XQ-INN 246</strain>
    </source>
</reference>
<dbReference type="GO" id="GO:0046872">
    <property type="term" value="F:metal ion binding"/>
    <property type="evidence" value="ECO:0007669"/>
    <property type="project" value="UniProtKB-KW"/>
</dbReference>
<organism evidence="10 11">
    <name type="scientific">Salinadaptatus halalkaliphilus</name>
    <dbReference type="NCBI Taxonomy" id="2419781"/>
    <lineage>
        <taxon>Archaea</taxon>
        <taxon>Methanobacteriati</taxon>
        <taxon>Methanobacteriota</taxon>
        <taxon>Stenosarchaea group</taxon>
        <taxon>Halobacteria</taxon>
        <taxon>Halobacteriales</taxon>
        <taxon>Natrialbaceae</taxon>
        <taxon>Salinadaptatus</taxon>
    </lineage>
</organism>
<keyword evidence="5" id="KW-0249">Electron transport</keyword>
<dbReference type="InterPro" id="IPR036010">
    <property type="entry name" value="2Fe-2S_ferredoxin-like_sf"/>
</dbReference>
<dbReference type="SUPFAM" id="SSF54292">
    <property type="entry name" value="2Fe-2S ferredoxin-like"/>
    <property type="match status" value="1"/>
</dbReference>
<comment type="similarity">
    <text evidence="1">Belongs to the 2Fe2S plant-type ferredoxin family.</text>
</comment>
<proteinExistence type="inferred from homology"/>
<dbReference type="OrthoDB" id="235534at2157"/>
<evidence type="ECO:0000256" key="3">
    <source>
        <dbReference type="ARBA" id="ARBA00022714"/>
    </source>
</evidence>
<keyword evidence="3" id="KW-0001">2Fe-2S</keyword>
<evidence type="ECO:0000259" key="9">
    <source>
        <dbReference type="PROSITE" id="PS51085"/>
    </source>
</evidence>
<dbReference type="PANTHER" id="PTHR43112:SF3">
    <property type="entry name" value="FERREDOXIN-2, CHLOROPLASTIC"/>
    <property type="match status" value="1"/>
</dbReference>
<protein>
    <submittedName>
        <fullName evidence="10">(2Fe-2S)-binding protein</fullName>
    </submittedName>
</protein>
<keyword evidence="11" id="KW-1185">Reference proteome</keyword>
<evidence type="ECO:0000256" key="1">
    <source>
        <dbReference type="ARBA" id="ARBA00007874"/>
    </source>
</evidence>
<dbReference type="AlphaFoldDB" id="A0A4S3TJP8"/>
<evidence type="ECO:0000256" key="6">
    <source>
        <dbReference type="ARBA" id="ARBA00023004"/>
    </source>
</evidence>
<gene>
    <name evidence="10" type="ORF">D8Y22_13595</name>
</gene>
<dbReference type="Gene3D" id="3.10.20.30">
    <property type="match status" value="1"/>
</dbReference>
<dbReference type="Proteomes" id="UP000318864">
    <property type="component" value="Unassembled WGS sequence"/>
</dbReference>
<feature type="domain" description="2Fe-2S ferredoxin-type" evidence="9">
    <location>
        <begin position="53"/>
        <end position="146"/>
    </location>
</feature>
<dbReference type="GO" id="GO:0051537">
    <property type="term" value="F:2 iron, 2 sulfur cluster binding"/>
    <property type="evidence" value="ECO:0007669"/>
    <property type="project" value="UniProtKB-KW"/>
</dbReference>
<comment type="caution">
    <text evidence="10">The sequence shown here is derived from an EMBL/GenBank/DDBJ whole genome shotgun (WGS) entry which is preliminary data.</text>
</comment>
<name>A0A4S3TJP8_9EURY</name>
<dbReference type="EMBL" id="RBZW01000034">
    <property type="protein sequence ID" value="THE64319.1"/>
    <property type="molecule type" value="Genomic_DNA"/>
</dbReference>
<comment type="cofactor">
    <cofactor evidence="8">
        <name>[2Fe-2S] cluster</name>
        <dbReference type="ChEBI" id="CHEBI:190135"/>
    </cofactor>
</comment>
<evidence type="ECO:0000313" key="10">
    <source>
        <dbReference type="EMBL" id="THE64319.1"/>
    </source>
</evidence>
<dbReference type="InterPro" id="IPR001041">
    <property type="entry name" value="2Fe-2S_ferredoxin-type"/>
</dbReference>
<evidence type="ECO:0000256" key="5">
    <source>
        <dbReference type="ARBA" id="ARBA00022982"/>
    </source>
</evidence>
<dbReference type="PANTHER" id="PTHR43112">
    <property type="entry name" value="FERREDOXIN"/>
    <property type="match status" value="1"/>
</dbReference>
<evidence type="ECO:0000256" key="8">
    <source>
        <dbReference type="ARBA" id="ARBA00034078"/>
    </source>
</evidence>
<accession>A0A4S3TJP8</accession>
<evidence type="ECO:0000256" key="4">
    <source>
        <dbReference type="ARBA" id="ARBA00022723"/>
    </source>
</evidence>
<sequence length="146" mass="15847">METEANTSSTVTACRLRFDDDRRRILAGIGESILFAGCLDDADADDPDEVTTFEVGVPEQDETVAAADDEAILSPALDAGVDIPYACEAGTCGECTARYDGDATELVTHDGNEYLEDDQRTDGWVLTRVTFPEDDFDPEISQPDDE</sequence>
<dbReference type="CDD" id="cd00207">
    <property type="entry name" value="fer2"/>
    <property type="match status" value="1"/>
</dbReference>
<dbReference type="Pfam" id="PF00111">
    <property type="entry name" value="Fer2"/>
    <property type="match status" value="1"/>
</dbReference>
<keyword evidence="2" id="KW-0813">Transport</keyword>
<dbReference type="InterPro" id="IPR012675">
    <property type="entry name" value="Beta-grasp_dom_sf"/>
</dbReference>
<dbReference type="PROSITE" id="PS51085">
    <property type="entry name" value="2FE2S_FER_2"/>
    <property type="match status" value="1"/>
</dbReference>
<evidence type="ECO:0000256" key="2">
    <source>
        <dbReference type="ARBA" id="ARBA00022448"/>
    </source>
</evidence>
<keyword evidence="7" id="KW-0411">Iron-sulfur</keyword>
<evidence type="ECO:0000313" key="11">
    <source>
        <dbReference type="Proteomes" id="UP000318864"/>
    </source>
</evidence>
<keyword evidence="4" id="KW-0479">Metal-binding</keyword>